<organism evidence="1">
    <name type="scientific">marine sediment metagenome</name>
    <dbReference type="NCBI Taxonomy" id="412755"/>
    <lineage>
        <taxon>unclassified sequences</taxon>
        <taxon>metagenomes</taxon>
        <taxon>ecological metagenomes</taxon>
    </lineage>
</organism>
<dbReference type="EMBL" id="BART01001159">
    <property type="protein sequence ID" value="GAG63483.1"/>
    <property type="molecule type" value="Genomic_DNA"/>
</dbReference>
<gene>
    <name evidence="1" type="ORF">S01H4_04355</name>
</gene>
<name>X0ZSV6_9ZZZZ</name>
<accession>X0ZSV6</accession>
<evidence type="ECO:0000313" key="1">
    <source>
        <dbReference type="EMBL" id="GAG63483.1"/>
    </source>
</evidence>
<protein>
    <submittedName>
        <fullName evidence="1">Uncharacterized protein</fullName>
    </submittedName>
</protein>
<comment type="caution">
    <text evidence="1">The sequence shown here is derived from an EMBL/GenBank/DDBJ whole genome shotgun (WGS) entry which is preliminary data.</text>
</comment>
<sequence length="171" mass="19619">MKIFIITVAVVILYSFIMVFGQDYRQAQRNSYRLKYVCEELSATGASFYDKEEFGQGFTVFNTDEGINAIKEQMVSLLSIDSDLTPLDNSYWSKKMEYKVYFYDDSGTRKVYTNGILTSEGSFTYPFTHRDDWTSYYTVISEPTVVVTINAGPGKFRLKLVDPIPDTIRSS</sequence>
<proteinExistence type="predicted"/>
<reference evidence="1" key="1">
    <citation type="journal article" date="2014" name="Front. Microbiol.">
        <title>High frequency of phylogenetically diverse reductive dehalogenase-homologous genes in deep subseafloor sedimentary metagenomes.</title>
        <authorList>
            <person name="Kawai M."/>
            <person name="Futagami T."/>
            <person name="Toyoda A."/>
            <person name="Takaki Y."/>
            <person name="Nishi S."/>
            <person name="Hori S."/>
            <person name="Arai W."/>
            <person name="Tsubouchi T."/>
            <person name="Morono Y."/>
            <person name="Uchiyama I."/>
            <person name="Ito T."/>
            <person name="Fujiyama A."/>
            <person name="Inagaki F."/>
            <person name="Takami H."/>
        </authorList>
    </citation>
    <scope>NUCLEOTIDE SEQUENCE</scope>
    <source>
        <strain evidence="1">Expedition CK06-06</strain>
    </source>
</reference>
<dbReference type="AlphaFoldDB" id="X0ZSV6"/>
<feature type="non-terminal residue" evidence="1">
    <location>
        <position position="171"/>
    </location>
</feature>